<evidence type="ECO:0000256" key="1">
    <source>
        <dbReference type="ARBA" id="ARBA00022723"/>
    </source>
</evidence>
<keyword evidence="6" id="KW-1185">Reference proteome</keyword>
<organism evidence="5 6">
    <name type="scientific">Cichlidogyrus casuarinus</name>
    <dbReference type="NCBI Taxonomy" id="1844966"/>
    <lineage>
        <taxon>Eukaryota</taxon>
        <taxon>Metazoa</taxon>
        <taxon>Spiralia</taxon>
        <taxon>Lophotrochozoa</taxon>
        <taxon>Platyhelminthes</taxon>
        <taxon>Monogenea</taxon>
        <taxon>Monopisthocotylea</taxon>
        <taxon>Dactylogyridea</taxon>
        <taxon>Ancyrocephalidae</taxon>
        <taxon>Cichlidogyrus</taxon>
    </lineage>
</organism>
<dbReference type="Gene3D" id="3.30.40.10">
    <property type="entry name" value="Zinc/RING finger domain, C3HC4 (zinc finger)"/>
    <property type="match status" value="1"/>
</dbReference>
<evidence type="ECO:0000256" key="3">
    <source>
        <dbReference type="ARBA" id="ARBA00022833"/>
    </source>
</evidence>
<dbReference type="InterPro" id="IPR034732">
    <property type="entry name" value="EPHD"/>
</dbReference>
<evidence type="ECO:0000256" key="2">
    <source>
        <dbReference type="ARBA" id="ARBA00022771"/>
    </source>
</evidence>
<dbReference type="PANTHER" id="PTHR13793">
    <property type="entry name" value="PHD FINGER PROTEINS"/>
    <property type="match status" value="1"/>
</dbReference>
<reference evidence="5 6" key="1">
    <citation type="submission" date="2024-11" db="EMBL/GenBank/DDBJ databases">
        <title>Adaptive evolution of stress response genes in parasites aligns with host niche diversity.</title>
        <authorList>
            <person name="Hahn C."/>
            <person name="Resl P."/>
        </authorList>
    </citation>
    <scope>NUCLEOTIDE SEQUENCE [LARGE SCALE GENOMIC DNA]</scope>
    <source>
        <strain evidence="5">EGGRZ-B1_66</strain>
        <tissue evidence="5">Body</tissue>
    </source>
</reference>
<gene>
    <name evidence="5" type="ORF">Ciccas_002868</name>
</gene>
<feature type="domain" description="PHD-type" evidence="4">
    <location>
        <begin position="50"/>
        <end position="107"/>
    </location>
</feature>
<dbReference type="PROSITE" id="PS51805">
    <property type="entry name" value="EPHD"/>
    <property type="match status" value="1"/>
</dbReference>
<dbReference type="GO" id="GO:0008270">
    <property type="term" value="F:zinc ion binding"/>
    <property type="evidence" value="ECO:0007669"/>
    <property type="project" value="UniProtKB-KW"/>
</dbReference>
<keyword evidence="2" id="KW-0863">Zinc-finger</keyword>
<protein>
    <recommendedName>
        <fullName evidence="4">PHD-type domain-containing protein</fullName>
    </recommendedName>
</protein>
<dbReference type="EMBL" id="JBJKFK010000240">
    <property type="protein sequence ID" value="KAL3318473.1"/>
    <property type="molecule type" value="Genomic_DNA"/>
</dbReference>
<evidence type="ECO:0000313" key="6">
    <source>
        <dbReference type="Proteomes" id="UP001626550"/>
    </source>
</evidence>
<dbReference type="Proteomes" id="UP001626550">
    <property type="component" value="Unassembled WGS sequence"/>
</dbReference>
<dbReference type="InterPro" id="IPR013083">
    <property type="entry name" value="Znf_RING/FYVE/PHD"/>
</dbReference>
<name>A0ABD2QG13_9PLAT</name>
<dbReference type="PANTHER" id="PTHR13793:SF164">
    <property type="entry name" value="ALHAMBRA, ISOFORM P"/>
    <property type="match status" value="1"/>
</dbReference>
<evidence type="ECO:0000259" key="4">
    <source>
        <dbReference type="PROSITE" id="PS51805"/>
    </source>
</evidence>
<dbReference type="AlphaFoldDB" id="A0ABD2QG13"/>
<proteinExistence type="predicted"/>
<sequence length="107" mass="12028">MDACSICTLDFQTEDNMLLSCGGCCYGVKKSLNGGKWFCIKCQSQVRASKIRCDLCPIKDGAFKRNTKGGWVHLLCSLYFPEVTFNEPTEMDAVNVDMIPQENFNRV</sequence>
<keyword evidence="1" id="KW-0479">Metal-binding</keyword>
<evidence type="ECO:0000313" key="5">
    <source>
        <dbReference type="EMBL" id="KAL3318473.1"/>
    </source>
</evidence>
<dbReference type="Pfam" id="PF13832">
    <property type="entry name" value="zf-HC5HC2H_2"/>
    <property type="match status" value="1"/>
</dbReference>
<accession>A0ABD2QG13</accession>
<keyword evidence="3" id="KW-0862">Zinc</keyword>
<dbReference type="InterPro" id="IPR050701">
    <property type="entry name" value="Histone_Mod_Regulator"/>
</dbReference>
<comment type="caution">
    <text evidence="5">The sequence shown here is derived from an EMBL/GenBank/DDBJ whole genome shotgun (WGS) entry which is preliminary data.</text>
</comment>